<dbReference type="InterPro" id="IPR036291">
    <property type="entry name" value="NAD(P)-bd_dom_sf"/>
</dbReference>
<evidence type="ECO:0000256" key="5">
    <source>
        <dbReference type="ARBA" id="ARBA00023002"/>
    </source>
</evidence>
<evidence type="ECO:0000256" key="4">
    <source>
        <dbReference type="ARBA" id="ARBA00022833"/>
    </source>
</evidence>
<dbReference type="SUPFAM" id="SSF51735">
    <property type="entry name" value="NAD(P)-binding Rossmann-fold domains"/>
    <property type="match status" value="1"/>
</dbReference>
<gene>
    <name evidence="9" type="ORF">A1O7_01811</name>
</gene>
<evidence type="ECO:0000256" key="6">
    <source>
        <dbReference type="ARBA" id="ARBA00023027"/>
    </source>
</evidence>
<comment type="cofactor">
    <cofactor evidence="1 7">
        <name>Zn(2+)</name>
        <dbReference type="ChEBI" id="CHEBI:29105"/>
    </cofactor>
</comment>
<dbReference type="PANTHER" id="PTHR42940">
    <property type="entry name" value="ALCOHOL DEHYDROGENASE 1-RELATED"/>
    <property type="match status" value="1"/>
</dbReference>
<keyword evidence="5" id="KW-0560">Oxidoreductase</keyword>
<protein>
    <recommendedName>
        <fullName evidence="8">Enoyl reductase (ER) domain-containing protein</fullName>
    </recommendedName>
</protein>
<dbReference type="EMBL" id="AMGW01000001">
    <property type="protein sequence ID" value="EXJ65470.1"/>
    <property type="molecule type" value="Genomic_DNA"/>
</dbReference>
<sequence>MKAARYDPSTGKVEVQRIPLPQLENDLMLVKTISSGLCHSDMLVLHGKAPFTEDKAVTIGHEAVGEVIEIGRDVKDIFKVGDKVGFLNGLRACWKCEGCAKYYAFCEAGKFKMQGFACDGFLQEYILVDPNAAFVLPSGVDPRKFAPICCAGITSYNSVKVAKLEKCQWIGMVGCGGVGQLGIRYAVAKGLNVVAIDIDDSILETAKQAGVKHIINSRTNQNAVEEIKKLVPHGRGVDAVVVYAGVNAGYRFGQQIVKTGGRFVSVGVPEGEISFPAHEVPLERYTIHGASNHGTRPMFTECAQFTKDHGIESPSQLFKIEQIGEMITLMEEGRMQGKRLIVDFSS</sequence>
<dbReference type="InterPro" id="IPR011032">
    <property type="entry name" value="GroES-like_sf"/>
</dbReference>
<proteinExistence type="inferred from homology"/>
<dbReference type="InterPro" id="IPR020843">
    <property type="entry name" value="ER"/>
</dbReference>
<evidence type="ECO:0000256" key="2">
    <source>
        <dbReference type="ARBA" id="ARBA00008072"/>
    </source>
</evidence>
<dbReference type="SUPFAM" id="SSF50129">
    <property type="entry name" value="GroES-like"/>
    <property type="match status" value="1"/>
</dbReference>
<dbReference type="InterPro" id="IPR002328">
    <property type="entry name" value="ADH_Zn_CS"/>
</dbReference>
<evidence type="ECO:0000256" key="1">
    <source>
        <dbReference type="ARBA" id="ARBA00001947"/>
    </source>
</evidence>
<dbReference type="FunFam" id="3.40.50.720:FF:000039">
    <property type="entry name" value="Alcohol dehydrogenase AdhP"/>
    <property type="match status" value="1"/>
</dbReference>
<dbReference type="InterPro" id="IPR013154">
    <property type="entry name" value="ADH-like_N"/>
</dbReference>
<keyword evidence="3 7" id="KW-0479">Metal-binding</keyword>
<dbReference type="Pfam" id="PF00107">
    <property type="entry name" value="ADH_zinc_N"/>
    <property type="match status" value="1"/>
</dbReference>
<dbReference type="Proteomes" id="UP000019473">
    <property type="component" value="Unassembled WGS sequence"/>
</dbReference>
<keyword evidence="6" id="KW-0520">NAD</keyword>
<evidence type="ECO:0000313" key="10">
    <source>
        <dbReference type="Proteomes" id="UP000019473"/>
    </source>
</evidence>
<keyword evidence="4 7" id="KW-0862">Zinc</keyword>
<evidence type="ECO:0000256" key="7">
    <source>
        <dbReference type="RuleBase" id="RU361277"/>
    </source>
</evidence>
<dbReference type="VEuPathDB" id="FungiDB:A1O7_01811"/>
<dbReference type="InterPro" id="IPR013149">
    <property type="entry name" value="ADH-like_C"/>
</dbReference>
<dbReference type="GeneID" id="19176422"/>
<dbReference type="Gene3D" id="3.40.50.720">
    <property type="entry name" value="NAD(P)-binding Rossmann-like Domain"/>
    <property type="match status" value="1"/>
</dbReference>
<dbReference type="PROSITE" id="PS00059">
    <property type="entry name" value="ADH_ZINC"/>
    <property type="match status" value="1"/>
</dbReference>
<feature type="domain" description="Enoyl reductase (ER)" evidence="8">
    <location>
        <begin position="9"/>
        <end position="341"/>
    </location>
</feature>
<dbReference type="GO" id="GO:0008270">
    <property type="term" value="F:zinc ion binding"/>
    <property type="evidence" value="ECO:0007669"/>
    <property type="project" value="InterPro"/>
</dbReference>
<accession>W9WKF2</accession>
<comment type="similarity">
    <text evidence="2 7">Belongs to the zinc-containing alcohol dehydrogenase family.</text>
</comment>
<dbReference type="PANTHER" id="PTHR42940:SF8">
    <property type="entry name" value="VACUOLAR PROTEIN SORTING-ASSOCIATED PROTEIN 11"/>
    <property type="match status" value="1"/>
</dbReference>
<reference evidence="9 10" key="1">
    <citation type="submission" date="2013-03" db="EMBL/GenBank/DDBJ databases">
        <title>The Genome Sequence of Cladophialophora yegresii CBS 114405.</title>
        <authorList>
            <consortium name="The Broad Institute Genomics Platform"/>
            <person name="Cuomo C."/>
            <person name="de Hoog S."/>
            <person name="Gorbushina A."/>
            <person name="Walker B."/>
            <person name="Young S.K."/>
            <person name="Zeng Q."/>
            <person name="Gargeya S."/>
            <person name="Fitzgerald M."/>
            <person name="Haas B."/>
            <person name="Abouelleil A."/>
            <person name="Allen A.W."/>
            <person name="Alvarado L."/>
            <person name="Arachchi H.M."/>
            <person name="Berlin A.M."/>
            <person name="Chapman S.B."/>
            <person name="Gainer-Dewar J."/>
            <person name="Goldberg J."/>
            <person name="Griggs A."/>
            <person name="Gujja S."/>
            <person name="Hansen M."/>
            <person name="Howarth C."/>
            <person name="Imamovic A."/>
            <person name="Ireland A."/>
            <person name="Larimer J."/>
            <person name="McCowan C."/>
            <person name="Murphy C."/>
            <person name="Pearson M."/>
            <person name="Poon T.W."/>
            <person name="Priest M."/>
            <person name="Roberts A."/>
            <person name="Saif S."/>
            <person name="Shea T."/>
            <person name="Sisk P."/>
            <person name="Sykes S."/>
            <person name="Wortman J."/>
            <person name="Nusbaum C."/>
            <person name="Birren B."/>
        </authorList>
    </citation>
    <scope>NUCLEOTIDE SEQUENCE [LARGE SCALE GENOMIC DNA]</scope>
    <source>
        <strain evidence="9 10">CBS 114405</strain>
    </source>
</reference>
<evidence type="ECO:0000256" key="3">
    <source>
        <dbReference type="ARBA" id="ARBA00022723"/>
    </source>
</evidence>
<dbReference type="RefSeq" id="XP_007754037.1">
    <property type="nucleotide sequence ID" value="XM_007755847.1"/>
</dbReference>
<dbReference type="STRING" id="1182544.W9WKF2"/>
<dbReference type="GO" id="GO:0018455">
    <property type="term" value="F:alcohol dehydrogenase [NAD(P)+] activity"/>
    <property type="evidence" value="ECO:0007669"/>
    <property type="project" value="UniProtKB-ARBA"/>
</dbReference>
<keyword evidence="10" id="KW-1185">Reference proteome</keyword>
<dbReference type="Pfam" id="PF08240">
    <property type="entry name" value="ADH_N"/>
    <property type="match status" value="1"/>
</dbReference>
<dbReference type="AlphaFoldDB" id="W9WKF2"/>
<comment type="caution">
    <text evidence="9">The sequence shown here is derived from an EMBL/GenBank/DDBJ whole genome shotgun (WGS) entry which is preliminary data.</text>
</comment>
<organism evidence="9 10">
    <name type="scientific">Cladophialophora yegresii CBS 114405</name>
    <dbReference type="NCBI Taxonomy" id="1182544"/>
    <lineage>
        <taxon>Eukaryota</taxon>
        <taxon>Fungi</taxon>
        <taxon>Dikarya</taxon>
        <taxon>Ascomycota</taxon>
        <taxon>Pezizomycotina</taxon>
        <taxon>Eurotiomycetes</taxon>
        <taxon>Chaetothyriomycetidae</taxon>
        <taxon>Chaetothyriales</taxon>
        <taxon>Herpotrichiellaceae</taxon>
        <taxon>Cladophialophora</taxon>
    </lineage>
</organism>
<dbReference type="HOGENOM" id="CLU_026673_20_1_1"/>
<evidence type="ECO:0000259" key="8">
    <source>
        <dbReference type="SMART" id="SM00829"/>
    </source>
</evidence>
<dbReference type="eggNOG" id="KOG0023">
    <property type="taxonomic scope" value="Eukaryota"/>
</dbReference>
<dbReference type="Gene3D" id="3.90.180.10">
    <property type="entry name" value="Medium-chain alcohol dehydrogenases, catalytic domain"/>
    <property type="match status" value="1"/>
</dbReference>
<name>W9WKF2_9EURO</name>
<dbReference type="SMART" id="SM00829">
    <property type="entry name" value="PKS_ER"/>
    <property type="match status" value="1"/>
</dbReference>
<dbReference type="OrthoDB" id="1560166at2759"/>
<evidence type="ECO:0000313" key="9">
    <source>
        <dbReference type="EMBL" id="EXJ65470.1"/>
    </source>
</evidence>